<dbReference type="SUPFAM" id="SSF52540">
    <property type="entry name" value="P-loop containing nucleoside triphosphate hydrolases"/>
    <property type="match status" value="1"/>
</dbReference>
<evidence type="ECO:0000256" key="3">
    <source>
        <dbReference type="SAM" id="Phobius"/>
    </source>
</evidence>
<dbReference type="Pfam" id="PF06414">
    <property type="entry name" value="Zeta_toxin"/>
    <property type="match status" value="1"/>
</dbReference>
<dbReference type="Gramene" id="KVH94320">
    <property type="protein sequence ID" value="KVH94320"/>
    <property type="gene ID" value="Ccrd_003608"/>
</dbReference>
<evidence type="ECO:0000259" key="4">
    <source>
        <dbReference type="Pfam" id="PF06414"/>
    </source>
</evidence>
<keyword evidence="2" id="KW-0067">ATP-binding</keyword>
<comment type="caution">
    <text evidence="5">The sequence shown here is derived from an EMBL/GenBank/DDBJ whole genome shotgun (WGS) entry which is preliminary data.</text>
</comment>
<dbReference type="PANTHER" id="PTHR31153">
    <property type="entry name" value="CALMODULIN CALCIUM-DEPENDENT NAD KINASE"/>
    <property type="match status" value="1"/>
</dbReference>
<feature type="transmembrane region" description="Helical" evidence="3">
    <location>
        <begin position="20"/>
        <end position="38"/>
    </location>
</feature>
<dbReference type="AlphaFoldDB" id="A0A103XP86"/>
<dbReference type="EMBL" id="LEKV01004558">
    <property type="protein sequence ID" value="KVH94320.1"/>
    <property type="molecule type" value="Genomic_DNA"/>
</dbReference>
<dbReference type="InterPro" id="IPR044802">
    <property type="entry name" value="NADKc-like"/>
</dbReference>
<name>A0A103XP86_CYNCS</name>
<dbReference type="PANTHER" id="PTHR31153:SF13">
    <property type="entry name" value="P-LOOP CONTAINING NUCLEOSIDE TRIPHOSPHATE HYDROLASES SUPERFAMILY PROTEIN"/>
    <property type="match status" value="1"/>
</dbReference>
<evidence type="ECO:0000313" key="6">
    <source>
        <dbReference type="Proteomes" id="UP000243975"/>
    </source>
</evidence>
<dbReference type="InterPro" id="IPR027417">
    <property type="entry name" value="P-loop_NTPase"/>
</dbReference>
<dbReference type="STRING" id="59895.A0A103XP86"/>
<keyword evidence="3" id="KW-0472">Membrane</keyword>
<keyword evidence="1" id="KW-0547">Nucleotide-binding</keyword>
<dbReference type="Proteomes" id="UP000243975">
    <property type="component" value="Unassembled WGS sequence"/>
</dbReference>
<gene>
    <name evidence="5" type="ORF">Ccrd_003608</name>
</gene>
<proteinExistence type="predicted"/>
<dbReference type="Gene3D" id="3.40.50.300">
    <property type="entry name" value="P-loop containing nucleotide triphosphate hydrolases"/>
    <property type="match status" value="1"/>
</dbReference>
<keyword evidence="3" id="KW-1133">Transmembrane helix</keyword>
<reference evidence="5 6" key="1">
    <citation type="journal article" date="2016" name="Sci. Rep.">
        <title>The genome sequence of the outbreeding globe artichoke constructed de novo incorporating a phase-aware low-pass sequencing strategy of F1 progeny.</title>
        <authorList>
            <person name="Scaglione D."/>
            <person name="Reyes-Chin-Wo S."/>
            <person name="Acquadro A."/>
            <person name="Froenicke L."/>
            <person name="Portis E."/>
            <person name="Beitel C."/>
            <person name="Tirone M."/>
            <person name="Mauro R."/>
            <person name="Lo Monaco A."/>
            <person name="Mauromicale G."/>
            <person name="Faccioli P."/>
            <person name="Cattivelli L."/>
            <person name="Rieseberg L."/>
            <person name="Michelmore R."/>
            <person name="Lanteri S."/>
        </authorList>
    </citation>
    <scope>NUCLEOTIDE SEQUENCE [LARGE SCALE GENOMIC DNA]</scope>
    <source>
        <strain evidence="5">2C</strain>
    </source>
</reference>
<dbReference type="GO" id="GO:0005524">
    <property type="term" value="F:ATP binding"/>
    <property type="evidence" value="ECO:0007669"/>
    <property type="project" value="UniProtKB-KW"/>
</dbReference>
<evidence type="ECO:0000256" key="2">
    <source>
        <dbReference type="ARBA" id="ARBA00022840"/>
    </source>
</evidence>
<keyword evidence="6" id="KW-1185">Reference proteome</keyword>
<sequence length="396" mass="44870">MPEAGISDVVAGDKPTYTHIIVASSIGLTIAAAMHFGSRRRRYQIIPRIRLSDTGQPIQLEIFPHYVARQMGFNERKECPHLFKLADEYIRKAEGCEEEMYLFFAKEPDADSLFIKLVEEFERCILSYFAFHWSNAHFMMNREQRFERVTKNLKVARVFNTLVEEMKAIGLVSADDSECTHVMVPVAHKDRSPVLLFMGGGMGAGKSTVLKDILKEPFWAGASANAVVIEADAFKETDVHQSSTDAASSLLVTALNEGRDVIMDGTLSWVPFVVQTITMARNVHRKRYRMGAGYKVNNDGSVTENYWEQLEEESEPLDGWKDKEKTLLVDPDEISCLKLIEGLNEKADSVYELYKHPNPAHKSGSVWHDIVMSPTRLSIQKELKYSIQKIESSNKQ</sequence>
<evidence type="ECO:0000256" key="1">
    <source>
        <dbReference type="ARBA" id="ARBA00022741"/>
    </source>
</evidence>
<organism evidence="5 6">
    <name type="scientific">Cynara cardunculus var. scolymus</name>
    <name type="common">Globe artichoke</name>
    <name type="synonym">Cynara scolymus</name>
    <dbReference type="NCBI Taxonomy" id="59895"/>
    <lineage>
        <taxon>Eukaryota</taxon>
        <taxon>Viridiplantae</taxon>
        <taxon>Streptophyta</taxon>
        <taxon>Embryophyta</taxon>
        <taxon>Tracheophyta</taxon>
        <taxon>Spermatophyta</taxon>
        <taxon>Magnoliopsida</taxon>
        <taxon>eudicotyledons</taxon>
        <taxon>Gunneridae</taxon>
        <taxon>Pentapetalae</taxon>
        <taxon>asterids</taxon>
        <taxon>campanulids</taxon>
        <taxon>Asterales</taxon>
        <taxon>Asteraceae</taxon>
        <taxon>Carduoideae</taxon>
        <taxon>Cardueae</taxon>
        <taxon>Carduinae</taxon>
        <taxon>Cynara</taxon>
    </lineage>
</organism>
<dbReference type="OMA" id="QHKLERF"/>
<feature type="domain" description="Zeta toxin" evidence="4">
    <location>
        <begin position="188"/>
        <end position="270"/>
    </location>
</feature>
<protein>
    <submittedName>
        <fullName evidence="5">Zeta toxin domain-containing protein</fullName>
    </submittedName>
</protein>
<dbReference type="GO" id="GO:0016301">
    <property type="term" value="F:kinase activity"/>
    <property type="evidence" value="ECO:0007669"/>
    <property type="project" value="InterPro"/>
</dbReference>
<evidence type="ECO:0000313" key="5">
    <source>
        <dbReference type="EMBL" id="KVH94320.1"/>
    </source>
</evidence>
<keyword evidence="3" id="KW-0812">Transmembrane</keyword>
<accession>A0A103XP86</accession>
<dbReference type="InterPro" id="IPR010488">
    <property type="entry name" value="Zeta_toxin_domain"/>
</dbReference>